<dbReference type="OrthoDB" id="341868at2"/>
<feature type="domain" description="Response regulatory" evidence="4">
    <location>
        <begin position="2"/>
        <end position="119"/>
    </location>
</feature>
<reference evidence="5 6" key="1">
    <citation type="submission" date="2019-02" db="EMBL/GenBank/DDBJ databases">
        <title>Deep-cultivation of Planctomycetes and their phenomic and genomic characterization uncovers novel biology.</title>
        <authorList>
            <person name="Wiegand S."/>
            <person name="Jogler M."/>
            <person name="Boedeker C."/>
            <person name="Pinto D."/>
            <person name="Vollmers J."/>
            <person name="Rivas-Marin E."/>
            <person name="Kohn T."/>
            <person name="Peeters S.H."/>
            <person name="Heuer A."/>
            <person name="Rast P."/>
            <person name="Oberbeckmann S."/>
            <person name="Bunk B."/>
            <person name="Jeske O."/>
            <person name="Meyerdierks A."/>
            <person name="Storesund J.E."/>
            <person name="Kallscheuer N."/>
            <person name="Luecker S."/>
            <person name="Lage O.M."/>
            <person name="Pohl T."/>
            <person name="Merkel B.J."/>
            <person name="Hornburger P."/>
            <person name="Mueller R.-W."/>
            <person name="Bruemmer F."/>
            <person name="Labrenz M."/>
            <person name="Spormann A.M."/>
            <person name="Op den Camp H."/>
            <person name="Overmann J."/>
            <person name="Amann R."/>
            <person name="Jetten M.S.M."/>
            <person name="Mascher T."/>
            <person name="Medema M.H."/>
            <person name="Devos D.P."/>
            <person name="Kaster A.-K."/>
            <person name="Ovreas L."/>
            <person name="Rohde M."/>
            <person name="Galperin M.Y."/>
            <person name="Jogler C."/>
        </authorList>
    </citation>
    <scope>NUCLEOTIDE SEQUENCE [LARGE SCALE GENOMIC DNA]</scope>
    <source>
        <strain evidence="5 6">Pan189</strain>
    </source>
</reference>
<dbReference type="EC" id="3.1.3.3" evidence="5"/>
<keyword evidence="6" id="KW-1185">Reference proteome</keyword>
<dbReference type="PANTHER" id="PTHR43156:SF2">
    <property type="entry name" value="STAGE II SPORULATION PROTEIN E"/>
    <property type="match status" value="1"/>
</dbReference>
<name>A0A517R5R2_9PLAN</name>
<dbReference type="Gene3D" id="3.40.50.2300">
    <property type="match status" value="1"/>
</dbReference>
<dbReference type="AlphaFoldDB" id="A0A517R5R2"/>
<dbReference type="KEGG" id="svp:Pan189_35780"/>
<dbReference type="EMBL" id="CP036268">
    <property type="protein sequence ID" value="QDT39175.1"/>
    <property type="molecule type" value="Genomic_DNA"/>
</dbReference>
<dbReference type="Pfam" id="PF07228">
    <property type="entry name" value="SpoIIE"/>
    <property type="match status" value="1"/>
</dbReference>
<dbReference type="InterPro" id="IPR052016">
    <property type="entry name" value="Bact_Sigma-Reg"/>
</dbReference>
<evidence type="ECO:0000259" key="4">
    <source>
        <dbReference type="PROSITE" id="PS50110"/>
    </source>
</evidence>
<protein>
    <submittedName>
        <fullName evidence="5">Phosphoserine phosphatase RsbU</fullName>
        <ecNumber evidence="5">3.1.3.3</ecNumber>
    </submittedName>
</protein>
<evidence type="ECO:0000256" key="1">
    <source>
        <dbReference type="ARBA" id="ARBA00022801"/>
    </source>
</evidence>
<dbReference type="GO" id="GO:0016791">
    <property type="term" value="F:phosphatase activity"/>
    <property type="evidence" value="ECO:0007669"/>
    <property type="project" value="TreeGrafter"/>
</dbReference>
<dbReference type="SMART" id="SM00331">
    <property type="entry name" value="PP2C_SIG"/>
    <property type="match status" value="1"/>
</dbReference>
<dbReference type="SUPFAM" id="SSF81606">
    <property type="entry name" value="PP2C-like"/>
    <property type="match status" value="1"/>
</dbReference>
<gene>
    <name evidence="5" type="primary">rsbU_5</name>
    <name evidence="5" type="ORF">Pan189_35780</name>
</gene>
<dbReference type="RefSeq" id="WP_145365335.1">
    <property type="nucleotide sequence ID" value="NZ_CP036268.1"/>
</dbReference>
<accession>A0A517R5R2</accession>
<dbReference type="SUPFAM" id="SSF52172">
    <property type="entry name" value="CheY-like"/>
    <property type="match status" value="1"/>
</dbReference>
<dbReference type="GO" id="GO:0000160">
    <property type="term" value="P:phosphorelay signal transduction system"/>
    <property type="evidence" value="ECO:0007669"/>
    <property type="project" value="InterPro"/>
</dbReference>
<dbReference type="Proteomes" id="UP000317318">
    <property type="component" value="Chromosome"/>
</dbReference>
<feature type="region of interest" description="Disordered" evidence="3">
    <location>
        <begin position="386"/>
        <end position="406"/>
    </location>
</feature>
<sequence>MRILVGWDNAEQAELVGQFLNIDEQSADVVIGPEPFAAKIDAEQWPYDAVLMTLTLPDHESASVLFTRLRQRFPRCPVIAACSSEEVYRLAGYLRHGLRSYVLRDFGGDFIFLLKTTLQSTLEAVQAEVAQQASEQMRAEIDAAHRFQQSVIPKFLPQPDGYEIAARYEPAEIRVEGTSHIRLAGGDYYDAWQMQIPGQMPFSRTKATCLLLADAAGHGMRACLSITALDAVMRFTAPRLHRDPGSLMGSLNRSYCRQRVNQHGGSLVTAVYAVLDASKHRVTWTSAGHPLPLLHDVKRGKVGSLRKAGPNSSPLGTDRDSIYQKNVAELPRDGRLLLYTDGLTEAGPPDRKQDQFGTDGISKVLRETTEASPAETLEALFKAASDFTEGAGRDDDTSALLIARKD</sequence>
<proteinExistence type="predicted"/>
<dbReference type="Gene3D" id="3.60.40.10">
    <property type="entry name" value="PPM-type phosphatase domain"/>
    <property type="match status" value="1"/>
</dbReference>
<evidence type="ECO:0000313" key="6">
    <source>
        <dbReference type="Proteomes" id="UP000317318"/>
    </source>
</evidence>
<organism evidence="5 6">
    <name type="scientific">Stratiformator vulcanicus</name>
    <dbReference type="NCBI Taxonomy" id="2527980"/>
    <lineage>
        <taxon>Bacteria</taxon>
        <taxon>Pseudomonadati</taxon>
        <taxon>Planctomycetota</taxon>
        <taxon>Planctomycetia</taxon>
        <taxon>Planctomycetales</taxon>
        <taxon>Planctomycetaceae</taxon>
        <taxon>Stratiformator</taxon>
    </lineage>
</organism>
<dbReference type="InterPro" id="IPR001789">
    <property type="entry name" value="Sig_transdc_resp-reg_receiver"/>
</dbReference>
<evidence type="ECO:0000256" key="2">
    <source>
        <dbReference type="PROSITE-ProRule" id="PRU00169"/>
    </source>
</evidence>
<dbReference type="InterPro" id="IPR011006">
    <property type="entry name" value="CheY-like_superfamily"/>
</dbReference>
<dbReference type="PROSITE" id="PS50110">
    <property type="entry name" value="RESPONSE_REGULATORY"/>
    <property type="match status" value="1"/>
</dbReference>
<evidence type="ECO:0000256" key="3">
    <source>
        <dbReference type="SAM" id="MobiDB-lite"/>
    </source>
</evidence>
<evidence type="ECO:0000313" key="5">
    <source>
        <dbReference type="EMBL" id="QDT39175.1"/>
    </source>
</evidence>
<dbReference type="InterPro" id="IPR001932">
    <property type="entry name" value="PPM-type_phosphatase-like_dom"/>
</dbReference>
<comment type="caution">
    <text evidence="2">Lacks conserved residue(s) required for the propagation of feature annotation.</text>
</comment>
<keyword evidence="1 5" id="KW-0378">Hydrolase</keyword>
<dbReference type="InterPro" id="IPR036457">
    <property type="entry name" value="PPM-type-like_dom_sf"/>
</dbReference>
<dbReference type="PANTHER" id="PTHR43156">
    <property type="entry name" value="STAGE II SPORULATION PROTEIN E-RELATED"/>
    <property type="match status" value="1"/>
</dbReference>